<evidence type="ECO:0000259" key="1">
    <source>
        <dbReference type="Pfam" id="PF15919"/>
    </source>
</evidence>
<reference evidence="2 3" key="1">
    <citation type="journal article" date="2018" name="ISME J.">
        <title>Involvement of Burkholderiaceae and sulfurous volatiles in disease-suppressive soils.</title>
        <authorList>
            <person name="Carrion V.J."/>
            <person name="Cordovez V."/>
            <person name="Tyc O."/>
            <person name="Etalo D.W."/>
            <person name="de Bruijn I."/>
            <person name="de Jager V.C."/>
            <person name="Medema M.H."/>
            <person name="Eberl L."/>
            <person name="Raaijmakers J.M."/>
        </authorList>
    </citation>
    <scope>NUCLEOTIDE SEQUENCE [LARGE SCALE GENOMIC DNA]</scope>
    <source>
        <strain evidence="3">mHSR5</strain>
    </source>
</reference>
<dbReference type="EMBL" id="CP024903">
    <property type="protein sequence ID" value="AXF24831.1"/>
    <property type="molecule type" value="Genomic_DNA"/>
</dbReference>
<dbReference type="InterPro" id="IPR031807">
    <property type="entry name" value="HicB-like"/>
</dbReference>
<sequence>MQYPLYVNRARSTALHAHFPDFPGVDLIGQSIAEIERNAPQVVEQAYDGSEQLIAAPTRDTELRALETVGEDGLWVYVDIDLARVTSTAVELQFSVPDSLLRRVDAVARARQMTRAEFFSLAAARELQRERTPQVPSVALIAGKRST</sequence>
<dbReference type="Gene3D" id="3.30.160.250">
    <property type="match status" value="1"/>
</dbReference>
<dbReference type="OrthoDB" id="8944423at2"/>
<accession>A0A2Z5N5I7</accession>
<dbReference type="RefSeq" id="WP_114181199.1">
    <property type="nucleotide sequence ID" value="NZ_CP024903.1"/>
</dbReference>
<gene>
    <name evidence="2" type="ORF">CUJ89_31845</name>
</gene>
<organism evidence="2 3">
    <name type="scientific">Burkholderia pyrrocinia</name>
    <name type="common">Pseudomonas pyrrocinia</name>
    <dbReference type="NCBI Taxonomy" id="60550"/>
    <lineage>
        <taxon>Bacteria</taxon>
        <taxon>Pseudomonadati</taxon>
        <taxon>Pseudomonadota</taxon>
        <taxon>Betaproteobacteria</taxon>
        <taxon>Burkholderiales</taxon>
        <taxon>Burkholderiaceae</taxon>
        <taxon>Burkholderia</taxon>
        <taxon>Burkholderia cepacia complex</taxon>
    </lineage>
</organism>
<evidence type="ECO:0000313" key="3">
    <source>
        <dbReference type="Proteomes" id="UP000253104"/>
    </source>
</evidence>
<dbReference type="AlphaFoldDB" id="A0A2Z5N5I7"/>
<name>A0A2Z5N5I7_BURPY</name>
<protein>
    <submittedName>
        <fullName evidence="2">HicB family protein</fullName>
    </submittedName>
</protein>
<dbReference type="Pfam" id="PF15919">
    <property type="entry name" value="HicB_lk_antitox"/>
    <property type="match status" value="1"/>
</dbReference>
<evidence type="ECO:0000313" key="2">
    <source>
        <dbReference type="EMBL" id="AXF24831.1"/>
    </source>
</evidence>
<dbReference type="Proteomes" id="UP000253104">
    <property type="component" value="Chromosome mHSR5_B"/>
</dbReference>
<feature type="domain" description="HicB-like antitoxin of toxin-antitoxin system" evidence="1">
    <location>
        <begin position="3"/>
        <end position="122"/>
    </location>
</feature>
<proteinExistence type="predicted"/>